<evidence type="ECO:0000259" key="3">
    <source>
        <dbReference type="PROSITE" id="PS51724"/>
    </source>
</evidence>
<dbReference type="SMART" id="SM00671">
    <property type="entry name" value="SEL1"/>
    <property type="match status" value="2"/>
</dbReference>
<dbReference type="SUPFAM" id="SSF110997">
    <property type="entry name" value="Sporulation related repeat"/>
    <property type="match status" value="1"/>
</dbReference>
<sequence length="338" mass="36100">MKNSIAALKLLFVTAAFGFAAPSFADVKDGVDAWGRGDFKAAIAEWRGPAASGNADAQFNLAQAYKLGRGVPMDLSEAEKWYRKAADQGHLQAQDNYGLILFQSNRRSEALPYLQESANRGEPRAQYVLGTGHFNGDFVEKDWVRAYALMTRASSQGLPQATSNMAQMDKYIPIDKRRAAIELAGQMEQQEKRVRTAQVGGLRPAQPSGPIQTAQLPPSQAIPPAPAPVPQPVPTAPGATYTNPPPATVVAAAAAPVQAVADGKWRVQLGAFSDENKAKNLWGNLESRVTALANTQPYLVKAGGITRLQAGPFATRAQAETMCSNVKATGNACIVKAR</sequence>
<dbReference type="Gene3D" id="1.25.40.10">
    <property type="entry name" value="Tetratricopeptide repeat domain"/>
    <property type="match status" value="1"/>
</dbReference>
<dbReference type="PROSITE" id="PS51724">
    <property type="entry name" value="SPOR"/>
    <property type="match status" value="1"/>
</dbReference>
<dbReference type="Pfam" id="PF08238">
    <property type="entry name" value="Sel1"/>
    <property type="match status" value="2"/>
</dbReference>
<evidence type="ECO:0000256" key="1">
    <source>
        <dbReference type="SAM" id="MobiDB-lite"/>
    </source>
</evidence>
<dbReference type="InterPro" id="IPR011990">
    <property type="entry name" value="TPR-like_helical_dom_sf"/>
</dbReference>
<proteinExistence type="predicted"/>
<organism evidence="4 5">
    <name type="scientific">Parasphingorhabdus halotolerans</name>
    <dbReference type="NCBI Taxonomy" id="2725558"/>
    <lineage>
        <taxon>Bacteria</taxon>
        <taxon>Pseudomonadati</taxon>
        <taxon>Pseudomonadota</taxon>
        <taxon>Alphaproteobacteria</taxon>
        <taxon>Sphingomonadales</taxon>
        <taxon>Sphingomonadaceae</taxon>
        <taxon>Parasphingorhabdus</taxon>
    </lineage>
</organism>
<dbReference type="Gene3D" id="3.30.70.1070">
    <property type="entry name" value="Sporulation related repeat"/>
    <property type="match status" value="1"/>
</dbReference>
<protein>
    <recommendedName>
        <fullName evidence="3">SPOR domain-containing protein</fullName>
    </recommendedName>
</protein>
<dbReference type="PANTHER" id="PTHR45011">
    <property type="entry name" value="DAP3-BINDING CELL DEATH ENHANCER 1"/>
    <property type="match status" value="1"/>
</dbReference>
<dbReference type="AlphaFoldDB" id="A0A6H2DI75"/>
<dbReference type="GO" id="GO:0042834">
    <property type="term" value="F:peptidoglycan binding"/>
    <property type="evidence" value="ECO:0007669"/>
    <property type="project" value="InterPro"/>
</dbReference>
<dbReference type="Proteomes" id="UP000501600">
    <property type="component" value="Chromosome"/>
</dbReference>
<dbReference type="InterPro" id="IPR006597">
    <property type="entry name" value="Sel1-like"/>
</dbReference>
<evidence type="ECO:0000313" key="5">
    <source>
        <dbReference type="Proteomes" id="UP000501600"/>
    </source>
</evidence>
<keyword evidence="5" id="KW-1185">Reference proteome</keyword>
<keyword evidence="2" id="KW-0732">Signal</keyword>
<feature type="domain" description="SPOR" evidence="3">
    <location>
        <begin position="259"/>
        <end position="338"/>
    </location>
</feature>
<dbReference type="RefSeq" id="WP_168818213.1">
    <property type="nucleotide sequence ID" value="NZ_CP051217.1"/>
</dbReference>
<feature type="region of interest" description="Disordered" evidence="1">
    <location>
        <begin position="201"/>
        <end position="226"/>
    </location>
</feature>
<dbReference type="SUPFAM" id="SSF81901">
    <property type="entry name" value="HCP-like"/>
    <property type="match status" value="1"/>
</dbReference>
<accession>A0A6H2DI75</accession>
<dbReference type="Pfam" id="PF05036">
    <property type="entry name" value="SPOR"/>
    <property type="match status" value="1"/>
</dbReference>
<dbReference type="InterPro" id="IPR052748">
    <property type="entry name" value="ISR_Activator"/>
</dbReference>
<name>A0A6H2DI75_9SPHN</name>
<dbReference type="KEGG" id="phao:HF685_02835"/>
<feature type="chain" id="PRO_5026339171" description="SPOR domain-containing protein" evidence="2">
    <location>
        <begin position="26"/>
        <end position="338"/>
    </location>
</feature>
<dbReference type="InterPro" id="IPR036680">
    <property type="entry name" value="SPOR-like_sf"/>
</dbReference>
<gene>
    <name evidence="4" type="ORF">HF685_02835</name>
</gene>
<dbReference type="InterPro" id="IPR007730">
    <property type="entry name" value="SPOR-like_dom"/>
</dbReference>
<dbReference type="EMBL" id="CP051217">
    <property type="protein sequence ID" value="QJB68369.1"/>
    <property type="molecule type" value="Genomic_DNA"/>
</dbReference>
<feature type="signal peptide" evidence="2">
    <location>
        <begin position="1"/>
        <end position="25"/>
    </location>
</feature>
<evidence type="ECO:0000313" key="4">
    <source>
        <dbReference type="EMBL" id="QJB68369.1"/>
    </source>
</evidence>
<reference evidence="4 5" key="1">
    <citation type="submission" date="2020-04" db="EMBL/GenBank/DDBJ databases">
        <title>Genome sequence for Sphingorhabdus sp. strain M1.</title>
        <authorList>
            <person name="Park S.-J."/>
        </authorList>
    </citation>
    <scope>NUCLEOTIDE SEQUENCE [LARGE SCALE GENOMIC DNA]</scope>
    <source>
        <strain evidence="4 5">JK6</strain>
    </source>
</reference>
<dbReference type="PANTHER" id="PTHR45011:SF1">
    <property type="entry name" value="DAP3-BINDING CELL DEATH ENHANCER 1"/>
    <property type="match status" value="1"/>
</dbReference>
<evidence type="ECO:0000256" key="2">
    <source>
        <dbReference type="SAM" id="SignalP"/>
    </source>
</evidence>